<dbReference type="RefSeq" id="WP_208973234.1">
    <property type="nucleotide sequence ID" value="NZ_JAALLH010000001.1"/>
</dbReference>
<organism evidence="1 2">
    <name type="scientific">Streptomyces malaysiensis</name>
    <dbReference type="NCBI Taxonomy" id="92644"/>
    <lineage>
        <taxon>Bacteria</taxon>
        <taxon>Bacillati</taxon>
        <taxon>Actinomycetota</taxon>
        <taxon>Actinomycetes</taxon>
        <taxon>Kitasatosporales</taxon>
        <taxon>Streptomycetaceae</taxon>
        <taxon>Streptomyces</taxon>
        <taxon>Streptomyces violaceusniger group</taxon>
    </lineage>
</organism>
<evidence type="ECO:0000313" key="1">
    <source>
        <dbReference type="EMBL" id="NIY68988.1"/>
    </source>
</evidence>
<dbReference type="Proteomes" id="UP000536624">
    <property type="component" value="Unassembled WGS sequence"/>
</dbReference>
<comment type="caution">
    <text evidence="1">The sequence shown here is derived from an EMBL/GenBank/DDBJ whole genome shotgun (WGS) entry which is preliminary data.</text>
</comment>
<evidence type="ECO:0000313" key="2">
    <source>
        <dbReference type="Proteomes" id="UP000536624"/>
    </source>
</evidence>
<proteinExistence type="predicted"/>
<sequence>MTTRILPWTPPPAVDVEALLVGKWWDAVSTSVSIGDRALQLLGNASGAVVQDDTHGKLYWLIRVDTARGWCLRHVRVLTALADEIVLLGVPPTTWTDGHDPYWRVPLGPGRYLTDTQRLHEALAQATIEICDSAPQGSSLVSRDEGHLPFNSVEPKVHLELGGVS</sequence>
<dbReference type="EMBL" id="JAALLH010000001">
    <property type="protein sequence ID" value="NIY68988.1"/>
    <property type="molecule type" value="Genomic_DNA"/>
</dbReference>
<gene>
    <name evidence="1" type="ORF">SMALB_7089</name>
</gene>
<dbReference type="AlphaFoldDB" id="A0A7X5X9B4"/>
<reference evidence="1 2" key="1">
    <citation type="submission" date="2020-02" db="EMBL/GenBank/DDBJ databases">
        <title>Streptomyces malaysiensis DSM14702 (JHCC583434, PFL_A843) Genome sequencing and assembly.</title>
        <authorList>
            <person name="Samborskyy M."/>
        </authorList>
    </citation>
    <scope>NUCLEOTIDE SEQUENCE [LARGE SCALE GENOMIC DNA]</scope>
    <source>
        <strain evidence="1 2">DSM 14702</strain>
    </source>
</reference>
<protein>
    <submittedName>
        <fullName evidence="1">Uncharacterized protein</fullName>
    </submittedName>
</protein>
<accession>A0A7X5X9B4</accession>
<name>A0A7X5X9B4_STRMQ</name>